<name>A0AAN6E686_9EURO</name>
<dbReference type="PANTHER" id="PTHR44169:SF6">
    <property type="entry name" value="NADPH-DEPENDENT 1-ACYLDIHYDROXYACETONE PHOSPHATE REDUCTASE"/>
    <property type="match status" value="1"/>
</dbReference>
<comment type="similarity">
    <text evidence="1 4">Belongs to the short-chain dehydrogenases/reductases (SDR) family.</text>
</comment>
<dbReference type="Pfam" id="PF00106">
    <property type="entry name" value="adh_short"/>
    <property type="match status" value="1"/>
</dbReference>
<dbReference type="PROSITE" id="PS00061">
    <property type="entry name" value="ADH_SHORT"/>
    <property type="match status" value="1"/>
</dbReference>
<dbReference type="AlphaFoldDB" id="A0AAN6E686"/>
<dbReference type="GO" id="GO:0006654">
    <property type="term" value="P:phosphatidic acid biosynthetic process"/>
    <property type="evidence" value="ECO:0007669"/>
    <property type="project" value="TreeGrafter"/>
</dbReference>
<keyword evidence="3" id="KW-0560">Oxidoreductase</keyword>
<evidence type="ECO:0000256" key="3">
    <source>
        <dbReference type="ARBA" id="ARBA00023002"/>
    </source>
</evidence>
<dbReference type="Proteomes" id="UP001203852">
    <property type="component" value="Unassembled WGS sequence"/>
</dbReference>
<keyword evidence="6" id="KW-1185">Reference proteome</keyword>
<reference evidence="5" key="1">
    <citation type="journal article" date="2022" name="bioRxiv">
        <title>Deciphering the potential niche of two novel black yeast fungi from a biological soil crust based on their genomes, phenotypes, and melanin regulation.</title>
        <authorList>
            <consortium name="DOE Joint Genome Institute"/>
            <person name="Carr E.C."/>
            <person name="Barton Q."/>
            <person name="Grambo S."/>
            <person name="Sullivan M."/>
            <person name="Renfro C.M."/>
            <person name="Kuo A."/>
            <person name="Pangilinan J."/>
            <person name="Lipzen A."/>
            <person name="Keymanesh K."/>
            <person name="Savage E."/>
            <person name="Barry K."/>
            <person name="Grigoriev I.V."/>
            <person name="Riekhof W.R."/>
            <person name="Harris S.S."/>
        </authorList>
    </citation>
    <scope>NUCLEOTIDE SEQUENCE</scope>
    <source>
        <strain evidence="5">JF 03-4F</strain>
    </source>
</reference>
<sequence>MPRTVLITGCSDGGMGAALAKEFHCRGDRVLATARDPAKMASLITAGIETLLLDVASEDSILACVRQVSSLTGGSLDILVNNAGRSLCMPLTDLSIAEAKQVFDLNFWAILRMSQIFFPLLQQAARMNGCALLVNQTSVSSIGGAPFFSAYNTSKAAAAMLVHDLRLELAPFGIEVIELKTGAVKTNIHENDPVCQLPPGSPYTPIHEEIAKFSKGDDMIMNAQDPMIWAGNVVTDLNKPTPPNIIWRGTYASRVRLASILPVSAFDSTFRRVSKLDVLEQKLEATHANGTQA</sequence>
<dbReference type="SUPFAM" id="SSF51735">
    <property type="entry name" value="NAD(P)-binding Rossmann-fold domains"/>
    <property type="match status" value="1"/>
</dbReference>
<dbReference type="PRINTS" id="PR00081">
    <property type="entry name" value="GDHRDH"/>
</dbReference>
<dbReference type="InterPro" id="IPR002347">
    <property type="entry name" value="SDR_fam"/>
</dbReference>
<accession>A0AAN6E686</accession>
<evidence type="ECO:0000256" key="2">
    <source>
        <dbReference type="ARBA" id="ARBA00022857"/>
    </source>
</evidence>
<dbReference type="GO" id="GO:0000140">
    <property type="term" value="F:acylglycerone-phosphate reductase (NADP+) activity"/>
    <property type="evidence" value="ECO:0007669"/>
    <property type="project" value="TreeGrafter"/>
</dbReference>
<gene>
    <name evidence="5" type="ORF">EDD36DRAFT_492109</name>
</gene>
<keyword evidence="2" id="KW-0521">NADP</keyword>
<proteinExistence type="inferred from homology"/>
<dbReference type="PANTHER" id="PTHR44169">
    <property type="entry name" value="NADPH-DEPENDENT 1-ACYLDIHYDROXYACETONE PHOSPHATE REDUCTASE"/>
    <property type="match status" value="1"/>
</dbReference>
<evidence type="ECO:0000256" key="4">
    <source>
        <dbReference type="RuleBase" id="RU000363"/>
    </source>
</evidence>
<dbReference type="PRINTS" id="PR00080">
    <property type="entry name" value="SDRFAMILY"/>
</dbReference>
<dbReference type="GO" id="GO:0004806">
    <property type="term" value="F:triacylglycerol lipase activity"/>
    <property type="evidence" value="ECO:0007669"/>
    <property type="project" value="TreeGrafter"/>
</dbReference>
<dbReference type="GO" id="GO:0005811">
    <property type="term" value="C:lipid droplet"/>
    <property type="evidence" value="ECO:0007669"/>
    <property type="project" value="TreeGrafter"/>
</dbReference>
<dbReference type="InterPro" id="IPR036291">
    <property type="entry name" value="NAD(P)-bd_dom_sf"/>
</dbReference>
<protein>
    <submittedName>
        <fullName evidence="5">Uncharacterized protein</fullName>
    </submittedName>
</protein>
<comment type="caution">
    <text evidence="5">The sequence shown here is derived from an EMBL/GenBank/DDBJ whole genome shotgun (WGS) entry which is preliminary data.</text>
</comment>
<evidence type="ECO:0000313" key="5">
    <source>
        <dbReference type="EMBL" id="KAI1618706.1"/>
    </source>
</evidence>
<dbReference type="InterPro" id="IPR020904">
    <property type="entry name" value="Sc_DH/Rdtase_CS"/>
</dbReference>
<dbReference type="GO" id="GO:0019433">
    <property type="term" value="P:triglyceride catabolic process"/>
    <property type="evidence" value="ECO:0007669"/>
    <property type="project" value="TreeGrafter"/>
</dbReference>
<dbReference type="EMBL" id="MU404350">
    <property type="protein sequence ID" value="KAI1618706.1"/>
    <property type="molecule type" value="Genomic_DNA"/>
</dbReference>
<evidence type="ECO:0000256" key="1">
    <source>
        <dbReference type="ARBA" id="ARBA00006484"/>
    </source>
</evidence>
<dbReference type="Gene3D" id="3.40.50.720">
    <property type="entry name" value="NAD(P)-binding Rossmann-like Domain"/>
    <property type="match status" value="1"/>
</dbReference>
<dbReference type="GO" id="GO:0005783">
    <property type="term" value="C:endoplasmic reticulum"/>
    <property type="evidence" value="ECO:0007669"/>
    <property type="project" value="TreeGrafter"/>
</dbReference>
<evidence type="ECO:0000313" key="6">
    <source>
        <dbReference type="Proteomes" id="UP001203852"/>
    </source>
</evidence>
<organism evidence="5 6">
    <name type="scientific">Exophiala viscosa</name>
    <dbReference type="NCBI Taxonomy" id="2486360"/>
    <lineage>
        <taxon>Eukaryota</taxon>
        <taxon>Fungi</taxon>
        <taxon>Dikarya</taxon>
        <taxon>Ascomycota</taxon>
        <taxon>Pezizomycotina</taxon>
        <taxon>Eurotiomycetes</taxon>
        <taxon>Chaetothyriomycetidae</taxon>
        <taxon>Chaetothyriales</taxon>
        <taxon>Herpotrichiellaceae</taxon>
        <taxon>Exophiala</taxon>
    </lineage>
</organism>